<comment type="caution">
    <text evidence="2">The sequence shown here is derived from an EMBL/GenBank/DDBJ whole genome shotgun (WGS) entry which is preliminary data.</text>
</comment>
<dbReference type="InterPro" id="IPR057683">
    <property type="entry name" value="DUF7923"/>
</dbReference>
<evidence type="ECO:0000313" key="2">
    <source>
        <dbReference type="EMBL" id="KAK7000837.1"/>
    </source>
</evidence>
<dbReference type="PANTHER" id="PTHR37543">
    <property type="entry name" value="CCCH ZINC FINGER DNA BINDING PROTEIN (AFU_ORTHOLOGUE AFUA_5G12760)"/>
    <property type="match status" value="1"/>
</dbReference>
<proteinExistence type="predicted"/>
<gene>
    <name evidence="2" type="ORF">R3P38DRAFT_3614332</name>
</gene>
<protein>
    <recommendedName>
        <fullName evidence="1">DUF7923 domain-containing protein</fullName>
    </recommendedName>
</protein>
<accession>A0AAW0A4T4</accession>
<feature type="domain" description="DUF7923" evidence="1">
    <location>
        <begin position="48"/>
        <end position="174"/>
    </location>
</feature>
<dbReference type="PANTHER" id="PTHR37543:SF1">
    <property type="entry name" value="CCCH ZINC FINGER DNA BINDING PROTEIN (AFU_ORTHOLOGUE AFUA_5G12760)"/>
    <property type="match status" value="1"/>
</dbReference>
<dbReference type="Proteomes" id="UP001362999">
    <property type="component" value="Unassembled WGS sequence"/>
</dbReference>
<feature type="non-terminal residue" evidence="2">
    <location>
        <position position="174"/>
    </location>
</feature>
<reference evidence="2 3" key="1">
    <citation type="journal article" date="2024" name="J Genomics">
        <title>Draft genome sequencing and assembly of Favolaschia claudopus CIRM-BRFM 2984 isolated from oak limbs.</title>
        <authorList>
            <person name="Navarro D."/>
            <person name="Drula E."/>
            <person name="Chaduli D."/>
            <person name="Cazenave R."/>
            <person name="Ahrendt S."/>
            <person name="Wang J."/>
            <person name="Lipzen A."/>
            <person name="Daum C."/>
            <person name="Barry K."/>
            <person name="Grigoriev I.V."/>
            <person name="Favel A."/>
            <person name="Rosso M.N."/>
            <person name="Martin F."/>
        </authorList>
    </citation>
    <scope>NUCLEOTIDE SEQUENCE [LARGE SCALE GENOMIC DNA]</scope>
    <source>
        <strain evidence="2 3">CIRM-BRFM 2984</strain>
    </source>
</reference>
<sequence length="174" mass="19654">MFKLYQAAWDDILKTVFNLSRVTIDENEGLRSRIATLQELSATNVPAPIILCVINGDEKIFSSFAAGHKGGISAADSLTQQICNYLLPEGFQNCREIWFWTTVFFNRRTLLDKLATNNVCSTEQFDNFIAGFSGRSRRFSFIDVGNSNDAEPRMRDYVVTHTQLPQTVRVFLAG</sequence>
<organism evidence="2 3">
    <name type="scientific">Favolaschia claudopus</name>
    <dbReference type="NCBI Taxonomy" id="2862362"/>
    <lineage>
        <taxon>Eukaryota</taxon>
        <taxon>Fungi</taxon>
        <taxon>Dikarya</taxon>
        <taxon>Basidiomycota</taxon>
        <taxon>Agaricomycotina</taxon>
        <taxon>Agaricomycetes</taxon>
        <taxon>Agaricomycetidae</taxon>
        <taxon>Agaricales</taxon>
        <taxon>Marasmiineae</taxon>
        <taxon>Mycenaceae</taxon>
        <taxon>Favolaschia</taxon>
    </lineage>
</organism>
<dbReference type="EMBL" id="JAWWNJ010000086">
    <property type="protein sequence ID" value="KAK7000837.1"/>
    <property type="molecule type" value="Genomic_DNA"/>
</dbReference>
<keyword evidence="3" id="KW-1185">Reference proteome</keyword>
<evidence type="ECO:0000259" key="1">
    <source>
        <dbReference type="Pfam" id="PF25540"/>
    </source>
</evidence>
<dbReference type="Pfam" id="PF25540">
    <property type="entry name" value="DUF7923"/>
    <property type="match status" value="1"/>
</dbReference>
<evidence type="ECO:0000313" key="3">
    <source>
        <dbReference type="Proteomes" id="UP001362999"/>
    </source>
</evidence>
<dbReference type="AlphaFoldDB" id="A0AAW0A4T4"/>
<name>A0AAW0A4T4_9AGAR</name>